<evidence type="ECO:0000256" key="1">
    <source>
        <dbReference type="ARBA" id="ARBA00004651"/>
    </source>
</evidence>
<evidence type="ECO:0000256" key="5">
    <source>
        <dbReference type="ARBA" id="ARBA00022692"/>
    </source>
</evidence>
<dbReference type="NCBIfam" id="TIGR04265">
    <property type="entry name" value="bac_cardiolipin"/>
    <property type="match status" value="1"/>
</dbReference>
<keyword evidence="10 13" id="KW-0594">Phospholipid biosynthesis</keyword>
<comment type="function">
    <text evidence="12 13">Catalyzes the reversible phosphatidyl group transfer from one phosphatidylglycerol molecule to another to form cardiolipin (CL) (diphosphatidylglycerol) and glycerol.</text>
</comment>
<feature type="active site" evidence="13">
    <location>
        <position position="435"/>
    </location>
</feature>
<accession>A0AAW9GBN1</accession>
<dbReference type="InterPro" id="IPR027379">
    <property type="entry name" value="CLS_N"/>
</dbReference>
<comment type="similarity">
    <text evidence="13">Belongs to the phospholipase D family. Cardiolipin synthase subfamily.</text>
</comment>
<keyword evidence="6" id="KW-0677">Repeat</keyword>
<dbReference type="CDD" id="cd09110">
    <property type="entry name" value="PLDc_CLS_1"/>
    <property type="match status" value="1"/>
</dbReference>
<evidence type="ECO:0000256" key="7">
    <source>
        <dbReference type="ARBA" id="ARBA00022989"/>
    </source>
</evidence>
<dbReference type="HAMAP" id="MF_01916">
    <property type="entry name" value="Cardiolipin_synth_Cls"/>
    <property type="match status" value="1"/>
</dbReference>
<comment type="catalytic activity">
    <reaction evidence="13">
        <text>2 a 1,2-diacyl-sn-glycero-3-phospho-(1'-sn-glycerol) = a cardiolipin + glycerol</text>
        <dbReference type="Rhea" id="RHEA:31451"/>
        <dbReference type="ChEBI" id="CHEBI:17754"/>
        <dbReference type="ChEBI" id="CHEBI:62237"/>
        <dbReference type="ChEBI" id="CHEBI:64716"/>
    </reaction>
</comment>
<feature type="active site" evidence="13">
    <location>
        <position position="262"/>
    </location>
</feature>
<dbReference type="PANTHER" id="PTHR21248">
    <property type="entry name" value="CARDIOLIPIN SYNTHASE"/>
    <property type="match status" value="1"/>
</dbReference>
<evidence type="ECO:0000259" key="15">
    <source>
        <dbReference type="PROSITE" id="PS50035"/>
    </source>
</evidence>
<sequence length="515" mass="59595">MKNTLKLIFFILLLFALFVSLRMFIDVAFYSDVIGIKDVSILGIISILFTVSAFLIGCVIFLENRHPSKTLTWLIVLGIFPVFGFFAYLLFGQNFRRKRMFQKKALLDEQAFLQYKGHEEDYEERILRNHKHQELLFRLADRLGALNISFQTETRTLTNGDETFRAILNGLKRAKHHIHMEYYIVRDDKLGTEIKDILIQKSKEGVVVRFLYDAVGSFKLSKSYIEELNDAGVEMIPFFPVRFPILNDKINYRNHRKIVVIDGNEGFVGGLNIGDEYLGKNKYFGFWRDTHLYLRGEAVQSLQLIFLQDWFYMTGEAVLAPEYLQAKAVEGDHWGGVQLVAGGPDNKWETIKHLYFAMIASARKSIWIATPYFIPDDDILSALKVAALAGIDVRLLMPSKPDKRTVFYASRSYFPELLDAGVKIYEYEKGFLHSKIVIVDSDLASIGTANMDMRSFHLNFEVNAFLYDTDSIRKLVQDFKDDLEESSEIHGDHFHKRRLHRRIVESTYRLLSPLL</sequence>
<dbReference type="InterPro" id="IPR001736">
    <property type="entry name" value="PLipase_D/transphosphatidylase"/>
</dbReference>
<dbReference type="CDD" id="cd09112">
    <property type="entry name" value="PLDc_CLS_2"/>
    <property type="match status" value="1"/>
</dbReference>
<feature type="transmembrane region" description="Helical" evidence="13">
    <location>
        <begin position="40"/>
        <end position="62"/>
    </location>
</feature>
<name>A0AAW9GBN1_BACTU</name>
<keyword evidence="9 13" id="KW-0472">Membrane</keyword>
<protein>
    <recommendedName>
        <fullName evidence="13 14">Cardiolipin synthase</fullName>
        <shortName evidence="13">CL synthase</shortName>
        <ecNumber evidence="13 14">2.7.8.-</ecNumber>
    </recommendedName>
</protein>
<dbReference type="Gene3D" id="3.30.870.10">
    <property type="entry name" value="Endonuclease Chain A"/>
    <property type="match status" value="2"/>
</dbReference>
<evidence type="ECO:0000313" key="16">
    <source>
        <dbReference type="EMBL" id="MDY0851747.1"/>
    </source>
</evidence>
<dbReference type="SUPFAM" id="SSF56024">
    <property type="entry name" value="Phospholipase D/nuclease"/>
    <property type="match status" value="2"/>
</dbReference>
<dbReference type="EC" id="2.7.8.-" evidence="13 14"/>
<dbReference type="Proteomes" id="UP001274571">
    <property type="component" value="Unassembled WGS sequence"/>
</dbReference>
<keyword evidence="3 13" id="KW-0444">Lipid biosynthesis</keyword>
<dbReference type="InterPro" id="IPR030874">
    <property type="entry name" value="Cardiolipin_synth_Firmi"/>
</dbReference>
<keyword evidence="7 13" id="KW-1133">Transmembrane helix</keyword>
<dbReference type="PROSITE" id="PS50035">
    <property type="entry name" value="PLD"/>
    <property type="match status" value="2"/>
</dbReference>
<evidence type="ECO:0000313" key="17">
    <source>
        <dbReference type="Proteomes" id="UP001274571"/>
    </source>
</evidence>
<feature type="active site" evidence="13">
    <location>
        <position position="257"/>
    </location>
</feature>
<comment type="caution">
    <text evidence="16">The sequence shown here is derived from an EMBL/GenBank/DDBJ whole genome shotgun (WGS) entry which is preliminary data.</text>
</comment>
<dbReference type="GO" id="GO:0005886">
    <property type="term" value="C:plasma membrane"/>
    <property type="evidence" value="ECO:0007669"/>
    <property type="project" value="UniProtKB-SubCell"/>
</dbReference>
<evidence type="ECO:0000256" key="3">
    <source>
        <dbReference type="ARBA" id="ARBA00022516"/>
    </source>
</evidence>
<dbReference type="SMART" id="SM00155">
    <property type="entry name" value="PLDc"/>
    <property type="match status" value="2"/>
</dbReference>
<dbReference type="InterPro" id="IPR022924">
    <property type="entry name" value="Cardiolipin_synthase"/>
</dbReference>
<feature type="active site" evidence="13">
    <location>
        <position position="433"/>
    </location>
</feature>
<evidence type="ECO:0000256" key="4">
    <source>
        <dbReference type="ARBA" id="ARBA00022679"/>
    </source>
</evidence>
<feature type="transmembrane region" description="Helical" evidence="13">
    <location>
        <begin position="71"/>
        <end position="91"/>
    </location>
</feature>
<evidence type="ECO:0000256" key="9">
    <source>
        <dbReference type="ARBA" id="ARBA00023136"/>
    </source>
</evidence>
<gene>
    <name evidence="16" type="ORF">SOH20_12550</name>
</gene>
<evidence type="ECO:0000256" key="10">
    <source>
        <dbReference type="ARBA" id="ARBA00023209"/>
    </source>
</evidence>
<evidence type="ECO:0000256" key="11">
    <source>
        <dbReference type="ARBA" id="ARBA00023264"/>
    </source>
</evidence>
<reference evidence="16" key="1">
    <citation type="submission" date="2023-11" db="EMBL/GenBank/DDBJ databases">
        <title>Genome Sequence of Bacillus thuringiensis stain BLB 30AF.</title>
        <authorList>
            <person name="Farhat A."/>
        </authorList>
    </citation>
    <scope>NUCLEOTIDE SEQUENCE</scope>
    <source>
        <strain evidence="16">BLB30AF</strain>
    </source>
</reference>
<keyword evidence="5 13" id="KW-0812">Transmembrane</keyword>
<dbReference type="RefSeq" id="WP_320481017.1">
    <property type="nucleotide sequence ID" value="NZ_JAXCMD010000003.1"/>
</dbReference>
<dbReference type="Pfam" id="PF13091">
    <property type="entry name" value="PLDc_2"/>
    <property type="match status" value="2"/>
</dbReference>
<feature type="active site" evidence="13">
    <location>
        <position position="440"/>
    </location>
</feature>
<evidence type="ECO:0000256" key="6">
    <source>
        <dbReference type="ARBA" id="ARBA00022737"/>
    </source>
</evidence>
<feature type="domain" description="PLD phosphodiesterase" evidence="15">
    <location>
        <begin position="250"/>
        <end position="277"/>
    </location>
</feature>
<keyword evidence="4 13" id="KW-0808">Transferase</keyword>
<dbReference type="FunFam" id="3.30.870.10:FF:000014">
    <property type="entry name" value="Cardiolipin synthase"/>
    <property type="match status" value="1"/>
</dbReference>
<dbReference type="InterPro" id="IPR025202">
    <property type="entry name" value="PLD-like_dom"/>
</dbReference>
<feature type="domain" description="PLD phosphodiesterase" evidence="15">
    <location>
        <begin position="428"/>
        <end position="455"/>
    </location>
</feature>
<keyword evidence="11 13" id="KW-1208">Phospholipid metabolism</keyword>
<feature type="active site" evidence="13">
    <location>
        <position position="255"/>
    </location>
</feature>
<organism evidence="16 17">
    <name type="scientific">Bacillus thuringiensis</name>
    <dbReference type="NCBI Taxonomy" id="1428"/>
    <lineage>
        <taxon>Bacteria</taxon>
        <taxon>Bacillati</taxon>
        <taxon>Bacillota</taxon>
        <taxon>Bacilli</taxon>
        <taxon>Bacillales</taxon>
        <taxon>Bacillaceae</taxon>
        <taxon>Bacillus</taxon>
        <taxon>Bacillus cereus group</taxon>
    </lineage>
</organism>
<keyword evidence="2 13" id="KW-1003">Cell membrane</keyword>
<dbReference type="AlphaFoldDB" id="A0AAW9GBN1"/>
<evidence type="ECO:0000256" key="8">
    <source>
        <dbReference type="ARBA" id="ARBA00023098"/>
    </source>
</evidence>
<comment type="subcellular location">
    <subcellularLocation>
        <location evidence="1 13">Cell membrane</location>
        <topology evidence="1 13">Multi-pass membrane protein</topology>
    </subcellularLocation>
</comment>
<keyword evidence="8 13" id="KW-0443">Lipid metabolism</keyword>
<dbReference type="GO" id="GO:0008808">
    <property type="term" value="F:cardiolipin synthase activity"/>
    <property type="evidence" value="ECO:0007669"/>
    <property type="project" value="UniProtKB-UniRule"/>
</dbReference>
<evidence type="ECO:0000256" key="12">
    <source>
        <dbReference type="ARBA" id="ARBA00057569"/>
    </source>
</evidence>
<proteinExistence type="inferred from homology"/>
<dbReference type="Pfam" id="PF13396">
    <property type="entry name" value="PLDc_N"/>
    <property type="match status" value="1"/>
</dbReference>
<dbReference type="PANTHER" id="PTHR21248:SF20">
    <property type="entry name" value="CARDIOLIPIN SYNTHASE YWIE-RELATED"/>
    <property type="match status" value="1"/>
</dbReference>
<dbReference type="FunFam" id="3.30.870.10:FF:000021">
    <property type="entry name" value="Cardiolipin synthase"/>
    <property type="match status" value="1"/>
</dbReference>
<dbReference type="GO" id="GO:0032049">
    <property type="term" value="P:cardiolipin biosynthetic process"/>
    <property type="evidence" value="ECO:0007669"/>
    <property type="project" value="UniProtKB-UniRule"/>
</dbReference>
<evidence type="ECO:0000256" key="13">
    <source>
        <dbReference type="HAMAP-Rule" id="MF_01916"/>
    </source>
</evidence>
<dbReference type="EMBL" id="JAXCMD010000003">
    <property type="protein sequence ID" value="MDY0851747.1"/>
    <property type="molecule type" value="Genomic_DNA"/>
</dbReference>
<evidence type="ECO:0000256" key="14">
    <source>
        <dbReference type="NCBIfam" id="TIGR04265"/>
    </source>
</evidence>
<evidence type="ECO:0000256" key="2">
    <source>
        <dbReference type="ARBA" id="ARBA00022475"/>
    </source>
</evidence>